<organism evidence="1 2">
    <name type="scientific">Xenorhabdus eapokensis</name>
    <dbReference type="NCBI Taxonomy" id="1873482"/>
    <lineage>
        <taxon>Bacteria</taxon>
        <taxon>Pseudomonadati</taxon>
        <taxon>Pseudomonadota</taxon>
        <taxon>Gammaproteobacteria</taxon>
        <taxon>Enterobacterales</taxon>
        <taxon>Morganellaceae</taxon>
        <taxon>Xenorhabdus</taxon>
    </lineage>
</organism>
<comment type="caution">
    <text evidence="1">The sequence shown here is derived from an EMBL/GenBank/DDBJ whole genome shotgun (WGS) entry which is preliminary data.</text>
</comment>
<reference evidence="1 2" key="1">
    <citation type="submission" date="2016-09" db="EMBL/GenBank/DDBJ databases">
        <title>Xenorhabdus thuongxuanensis sp. nov. and Xenorhabdus eapokensis sp. nov., isolated from Steinernema species.</title>
        <authorList>
            <person name="Kaempfer P."/>
            <person name="Tobias N.J."/>
            <person name="Phan Ke L."/>
            <person name="Bode H.B."/>
            <person name="Glaeser S.P."/>
        </authorList>
    </citation>
    <scope>NUCLEOTIDE SEQUENCE [LARGE SCALE GENOMIC DNA]</scope>
    <source>
        <strain evidence="1 2">DL20</strain>
    </source>
</reference>
<name>A0A1Q5TD23_9GAMM</name>
<protein>
    <submittedName>
        <fullName evidence="1">Uncharacterized protein</fullName>
    </submittedName>
</protein>
<proteinExistence type="predicted"/>
<accession>A0A1Q5TD23</accession>
<dbReference type="Proteomes" id="UP000186268">
    <property type="component" value="Unassembled WGS sequence"/>
</dbReference>
<dbReference type="AlphaFoldDB" id="A0A1Q5TD23"/>
<gene>
    <name evidence="1" type="ORF">Xedl_03880</name>
</gene>
<evidence type="ECO:0000313" key="2">
    <source>
        <dbReference type="Proteomes" id="UP000186268"/>
    </source>
</evidence>
<evidence type="ECO:0000313" key="1">
    <source>
        <dbReference type="EMBL" id="OKO98118.1"/>
    </source>
</evidence>
<sequence length="99" mass="11107">MPVHQINGLACQCTLDVGHEFIEVQDMLGAGFTEYNVSFFACFQVIQEPLTGELYQFPGDNLTRYDPFGVANAIRYFCHTSLSFVKIQPADPLCLPRPC</sequence>
<keyword evidence="2" id="KW-1185">Reference proteome</keyword>
<dbReference type="EMBL" id="MKGQ01000103">
    <property type="protein sequence ID" value="OKO98118.1"/>
    <property type="molecule type" value="Genomic_DNA"/>
</dbReference>